<sequence length="79" mass="9076">MTKMMREVDVNRYGDHGDRPTADFRRFAMHKMPVVTFCLVAALALMTVFICVSGAFTPRETEYGSGKAVFKHYLVHYVR</sequence>
<dbReference type="AlphaFoldDB" id="A0A316F2G8"/>
<dbReference type="RefSeq" id="WP_146208409.1">
    <property type="nucleotide sequence ID" value="NZ_QGGT01000001.1"/>
</dbReference>
<keyword evidence="1" id="KW-0812">Transmembrane</keyword>
<dbReference type="EMBL" id="QGGT01000001">
    <property type="protein sequence ID" value="PWK37948.1"/>
    <property type="molecule type" value="Genomic_DNA"/>
</dbReference>
<accession>A0A316F2G8</accession>
<dbReference type="Proteomes" id="UP000245754">
    <property type="component" value="Unassembled WGS sequence"/>
</dbReference>
<evidence type="ECO:0000313" key="3">
    <source>
        <dbReference type="Proteomes" id="UP000245754"/>
    </source>
</evidence>
<feature type="transmembrane region" description="Helical" evidence="1">
    <location>
        <begin position="34"/>
        <end position="56"/>
    </location>
</feature>
<dbReference type="OrthoDB" id="8967302at2"/>
<keyword evidence="1" id="KW-1133">Transmembrane helix</keyword>
<evidence type="ECO:0000256" key="1">
    <source>
        <dbReference type="SAM" id="Phobius"/>
    </source>
</evidence>
<evidence type="ECO:0000313" key="2">
    <source>
        <dbReference type="EMBL" id="PWK37948.1"/>
    </source>
</evidence>
<keyword evidence="3" id="KW-1185">Reference proteome</keyword>
<keyword evidence="1" id="KW-0472">Membrane</keyword>
<gene>
    <name evidence="2" type="ORF">C7419_1011835</name>
</gene>
<protein>
    <submittedName>
        <fullName evidence="2">Uncharacterized protein</fullName>
    </submittedName>
</protein>
<organism evidence="2 3">
    <name type="scientific">Cupriavidus plantarum</name>
    <dbReference type="NCBI Taxonomy" id="942865"/>
    <lineage>
        <taxon>Bacteria</taxon>
        <taxon>Pseudomonadati</taxon>
        <taxon>Pseudomonadota</taxon>
        <taxon>Betaproteobacteria</taxon>
        <taxon>Burkholderiales</taxon>
        <taxon>Burkholderiaceae</taxon>
        <taxon>Cupriavidus</taxon>
    </lineage>
</organism>
<name>A0A316F2G8_9BURK</name>
<proteinExistence type="predicted"/>
<comment type="caution">
    <text evidence="2">The sequence shown here is derived from an EMBL/GenBank/DDBJ whole genome shotgun (WGS) entry which is preliminary data.</text>
</comment>
<reference evidence="2 3" key="1">
    <citation type="submission" date="2018-05" db="EMBL/GenBank/DDBJ databases">
        <title>Genomic Encyclopedia of Type Strains, Phase IV (KMG-V): Genome sequencing to study the core and pangenomes of soil and plant-associated prokaryotes.</title>
        <authorList>
            <person name="Whitman W."/>
        </authorList>
    </citation>
    <scope>NUCLEOTIDE SEQUENCE [LARGE SCALE GENOMIC DNA]</scope>
    <source>
        <strain evidence="2 3">SLV-132</strain>
    </source>
</reference>